<dbReference type="InterPro" id="IPR035896">
    <property type="entry name" value="AN1-like_Znf"/>
</dbReference>
<accession>A0A5B8HWS1</accession>
<feature type="domain" description="AN1-type" evidence="4">
    <location>
        <begin position="18"/>
        <end position="66"/>
    </location>
</feature>
<evidence type="ECO:0000259" key="4">
    <source>
        <dbReference type="PROSITE" id="PS51039"/>
    </source>
</evidence>
<proteinExistence type="predicted"/>
<evidence type="ECO:0000313" key="5">
    <source>
        <dbReference type="EMBL" id="QDY52253.1"/>
    </source>
</evidence>
<dbReference type="SUPFAM" id="SSF118310">
    <property type="entry name" value="AN1-like Zinc finger"/>
    <property type="match status" value="1"/>
</dbReference>
<evidence type="ECO:0000256" key="3">
    <source>
        <dbReference type="ARBA" id="ARBA00022833"/>
    </source>
</evidence>
<dbReference type="InterPro" id="IPR000058">
    <property type="entry name" value="Znf_AN1"/>
</dbReference>
<protein>
    <submittedName>
        <fullName evidence="5">AN1-like Zinc finger</fullName>
    </submittedName>
</protein>
<gene>
    <name evidence="5" type="ORF">5_50</name>
</gene>
<reference evidence="5" key="1">
    <citation type="submission" date="2018-11" db="EMBL/GenBank/DDBJ databases">
        <title>A distinct lineage of giant viruses engineers rhodopsin photosystems in predatory marine eukaryotes.</title>
        <authorList>
            <person name="Needham D.M."/>
            <person name="Yoshizawa S."/>
            <person name="Hosaka T."/>
            <person name="Poirier C."/>
            <person name="Choi C.-J."/>
            <person name="Hehenberger E."/>
            <person name="Irwin N.A.T."/>
            <person name="Wilken S."/>
            <person name="Yung C.-M."/>
            <person name="Bachy C."/>
            <person name="Kurihara R."/>
            <person name="Nakajima Y."/>
            <person name="Kojima K."/>
            <person name="Kimura-Someya T."/>
            <person name="Leonard G."/>
            <person name="Malmstrom R.R."/>
            <person name="Mende D."/>
            <person name="Olson D.K."/>
            <person name="Sudo Y."/>
            <person name="Sudek S."/>
            <person name="Richards T.A."/>
            <person name="DeLong E.F."/>
            <person name="Keeling P.J."/>
            <person name="Santoro A.E."/>
            <person name="Shirouzu M."/>
            <person name="Iwasaki W."/>
            <person name="Worden A.Z."/>
        </authorList>
    </citation>
    <scope>NUCLEOTIDE SEQUENCE</scope>
</reference>
<evidence type="ECO:0000256" key="2">
    <source>
        <dbReference type="ARBA" id="ARBA00022771"/>
    </source>
</evidence>
<dbReference type="PANTHER" id="PTHR10634">
    <property type="entry name" value="AN1-TYPE ZINC FINGER PROTEIN"/>
    <property type="match status" value="1"/>
</dbReference>
<dbReference type="EMBL" id="MK250089">
    <property type="protein sequence ID" value="QDY52253.1"/>
    <property type="molecule type" value="Genomic_DNA"/>
</dbReference>
<evidence type="ECO:0000256" key="1">
    <source>
        <dbReference type="ARBA" id="ARBA00022723"/>
    </source>
</evidence>
<dbReference type="Pfam" id="PF01428">
    <property type="entry name" value="zf-AN1"/>
    <property type="match status" value="1"/>
</dbReference>
<dbReference type="SMART" id="SM00154">
    <property type="entry name" value="ZnF_AN1"/>
    <property type="match status" value="1"/>
</dbReference>
<dbReference type="PROSITE" id="PS51039">
    <property type="entry name" value="ZF_AN1"/>
    <property type="match status" value="1"/>
</dbReference>
<keyword evidence="1" id="KW-0479">Metal-binding</keyword>
<dbReference type="InterPro" id="IPR050652">
    <property type="entry name" value="AN1_A20_ZnFinger"/>
</dbReference>
<dbReference type="GO" id="GO:0008270">
    <property type="term" value="F:zinc ion binding"/>
    <property type="evidence" value="ECO:0007669"/>
    <property type="project" value="UniProtKB-KW"/>
</dbReference>
<sequence>MSSNTKMDEVKKDESKTILKKERCAMKGCKKKIGMIKYTCNCGKNFCIKHKLAESHNCTFDFQKEGKKIIAEKNPVIVKPKVIAI</sequence>
<keyword evidence="3" id="KW-0862">Zinc</keyword>
<dbReference type="Gene3D" id="4.10.1110.10">
    <property type="entry name" value="AN1-like Zinc finger"/>
    <property type="match status" value="1"/>
</dbReference>
<dbReference type="PANTHER" id="PTHR10634:SF67">
    <property type="entry name" value="AN1-TYPE ZINC FINGER PROTEIN 3"/>
    <property type="match status" value="1"/>
</dbReference>
<organism evidence="5">
    <name type="scientific">Mimiviridae sp. ChoanoV1</name>
    <dbReference type="NCBI Taxonomy" id="2596887"/>
    <lineage>
        <taxon>Viruses</taxon>
        <taxon>Varidnaviria</taxon>
        <taxon>Bamfordvirae</taxon>
        <taxon>Nucleocytoviricota</taxon>
        <taxon>Megaviricetes</taxon>
        <taxon>Imitervirales</taxon>
        <taxon>Schizomimiviridae</taxon>
    </lineage>
</organism>
<name>A0A5B8HWS1_9VIRU</name>
<keyword evidence="2" id="KW-0863">Zinc-finger</keyword>